<dbReference type="GO" id="GO:0000976">
    <property type="term" value="F:transcription cis-regulatory region binding"/>
    <property type="evidence" value="ECO:0007669"/>
    <property type="project" value="TreeGrafter"/>
</dbReference>
<dbReference type="PANTHER" id="PTHR47894">
    <property type="entry name" value="HTH-TYPE TRANSCRIPTIONAL REGULATOR GADX"/>
    <property type="match status" value="1"/>
</dbReference>
<dbReference type="Gene3D" id="1.10.10.60">
    <property type="entry name" value="Homeodomain-like"/>
    <property type="match status" value="1"/>
</dbReference>
<dbReference type="PROSITE" id="PS01124">
    <property type="entry name" value="HTH_ARAC_FAMILY_2"/>
    <property type="match status" value="1"/>
</dbReference>
<dbReference type="EMBL" id="QANS01000009">
    <property type="protein sequence ID" value="PTU28291.1"/>
    <property type="molecule type" value="Genomic_DNA"/>
</dbReference>
<evidence type="ECO:0000256" key="3">
    <source>
        <dbReference type="ARBA" id="ARBA00023163"/>
    </source>
</evidence>
<dbReference type="InterPro" id="IPR032687">
    <property type="entry name" value="AraC-type_N"/>
</dbReference>
<dbReference type="PANTHER" id="PTHR47894:SF1">
    <property type="entry name" value="HTH-TYPE TRANSCRIPTIONAL REGULATOR VQSM"/>
    <property type="match status" value="1"/>
</dbReference>
<keyword evidence="2" id="KW-0238">DNA-binding</keyword>
<evidence type="ECO:0000313" key="6">
    <source>
        <dbReference type="Proteomes" id="UP000244248"/>
    </source>
</evidence>
<dbReference type="PRINTS" id="PR00032">
    <property type="entry name" value="HTHARAC"/>
</dbReference>
<comment type="caution">
    <text evidence="5">The sequence shown here is derived from an EMBL/GenBank/DDBJ whole genome shotgun (WGS) entry which is preliminary data.</text>
</comment>
<dbReference type="InterPro" id="IPR018060">
    <property type="entry name" value="HTH_AraC"/>
</dbReference>
<dbReference type="GO" id="GO:0005829">
    <property type="term" value="C:cytosol"/>
    <property type="evidence" value="ECO:0007669"/>
    <property type="project" value="TreeGrafter"/>
</dbReference>
<dbReference type="Pfam" id="PF12625">
    <property type="entry name" value="Arabinose_bd"/>
    <property type="match status" value="1"/>
</dbReference>
<feature type="domain" description="HTH araC/xylS-type" evidence="4">
    <location>
        <begin position="246"/>
        <end position="344"/>
    </location>
</feature>
<dbReference type="GO" id="GO:0003700">
    <property type="term" value="F:DNA-binding transcription factor activity"/>
    <property type="evidence" value="ECO:0007669"/>
    <property type="project" value="InterPro"/>
</dbReference>
<accession>A0A2T5MBB0</accession>
<reference evidence="5 6" key="1">
    <citation type="submission" date="2018-04" db="EMBL/GenBank/DDBJ databases">
        <title>Novel species isolated from glacier.</title>
        <authorList>
            <person name="Liu Q."/>
            <person name="Xin Y.-H."/>
        </authorList>
    </citation>
    <scope>NUCLEOTIDE SEQUENCE [LARGE SCALE GENOMIC DNA]</scope>
    <source>
        <strain evidence="5 6">GT1R17</strain>
    </source>
</reference>
<name>A0A2T5MBB0_9GAMM</name>
<dbReference type="SUPFAM" id="SSF46689">
    <property type="entry name" value="Homeodomain-like"/>
    <property type="match status" value="1"/>
</dbReference>
<evidence type="ECO:0000256" key="2">
    <source>
        <dbReference type="ARBA" id="ARBA00023125"/>
    </source>
</evidence>
<keyword evidence="6" id="KW-1185">Reference proteome</keyword>
<dbReference type="Pfam" id="PF12833">
    <property type="entry name" value="HTH_18"/>
    <property type="match status" value="1"/>
</dbReference>
<organism evidence="5 6">
    <name type="scientific">Stenotrophobium rhamnosiphilum</name>
    <dbReference type="NCBI Taxonomy" id="2029166"/>
    <lineage>
        <taxon>Bacteria</taxon>
        <taxon>Pseudomonadati</taxon>
        <taxon>Pseudomonadota</taxon>
        <taxon>Gammaproteobacteria</taxon>
        <taxon>Nevskiales</taxon>
        <taxon>Nevskiaceae</taxon>
        <taxon>Stenotrophobium</taxon>
    </lineage>
</organism>
<dbReference type="SMART" id="SM00342">
    <property type="entry name" value="HTH_ARAC"/>
    <property type="match status" value="1"/>
</dbReference>
<sequence length="346" mass="39152">MELTQEENLAHYTTGAGTVRAGYVQALLEYLQAQGVTLETVYPATVLTQLAALGSGGRIAITQWQDMFEKAVQFTVDPDLPLKVAETINPRHWGLVGFAAMSCPTMGDVISIVERFERLVDEVNESRLVQNGDMVELQWLPLTEAPSPLFMQIAMASWAMFARRYTGYPELKTEAHFTFSNSGDTRVYERIFGSPPCFSQAVTKLVFPATYLQLPITHSDSDMYHLLLAQADVQMQELRTEPEAVREVRVQVLRRLSSGRVNMEEIAESLGVAPRTLQYRLEECGLSYRELLDQVRRDQAQRLLRMPEAALSEITFLLGYSEQSTFQTAFKRWFGESPGAYRKKQT</sequence>
<keyword evidence="3" id="KW-0804">Transcription</keyword>
<evidence type="ECO:0000259" key="4">
    <source>
        <dbReference type="PROSITE" id="PS01124"/>
    </source>
</evidence>
<dbReference type="Proteomes" id="UP000244248">
    <property type="component" value="Unassembled WGS sequence"/>
</dbReference>
<protein>
    <recommendedName>
        <fullName evidence="4">HTH araC/xylS-type domain-containing protein</fullName>
    </recommendedName>
</protein>
<keyword evidence="1" id="KW-0805">Transcription regulation</keyword>
<evidence type="ECO:0000313" key="5">
    <source>
        <dbReference type="EMBL" id="PTU28291.1"/>
    </source>
</evidence>
<dbReference type="AlphaFoldDB" id="A0A2T5MBB0"/>
<evidence type="ECO:0000256" key="1">
    <source>
        <dbReference type="ARBA" id="ARBA00023015"/>
    </source>
</evidence>
<gene>
    <name evidence="5" type="ORF">CJD38_17815</name>
</gene>
<dbReference type="InterPro" id="IPR020449">
    <property type="entry name" value="Tscrpt_reg_AraC-type_HTH"/>
</dbReference>
<proteinExistence type="predicted"/>
<dbReference type="InterPro" id="IPR009057">
    <property type="entry name" value="Homeodomain-like_sf"/>
</dbReference>